<gene>
    <name evidence="1" type="ordered locus">CKO_02538</name>
</gene>
<dbReference type="STRING" id="290338.CKO_02538"/>
<dbReference type="AlphaFoldDB" id="A8AJI4"/>
<proteinExistence type="predicted"/>
<organism evidence="1 2">
    <name type="scientific">Citrobacter koseri (strain ATCC BAA-895 / CDC 4225-83 / SGSC4696)</name>
    <dbReference type="NCBI Taxonomy" id="290338"/>
    <lineage>
        <taxon>Bacteria</taxon>
        <taxon>Pseudomonadati</taxon>
        <taxon>Pseudomonadota</taxon>
        <taxon>Gammaproteobacteria</taxon>
        <taxon>Enterobacterales</taxon>
        <taxon>Enterobacteriaceae</taxon>
        <taxon>Citrobacter</taxon>
    </lineage>
</organism>
<sequence>MNSGLTNRPVALCLPGLRVRFVGRIRRYAAIRPIARWRYAYRAYGEFCRPDKALPPPSGESPGGAMLTGPTGKICRPDKALRRHPANCLQINSLNHLPQQKKCLAPSLQLQ</sequence>
<evidence type="ECO:0000313" key="2">
    <source>
        <dbReference type="Proteomes" id="UP000008148"/>
    </source>
</evidence>
<protein>
    <submittedName>
        <fullName evidence="1">Uncharacterized protein</fullName>
    </submittedName>
</protein>
<reference evidence="1 2" key="1">
    <citation type="submission" date="2007-08" db="EMBL/GenBank/DDBJ databases">
        <authorList>
            <consortium name="The Citrobacter koseri Genome Sequencing Project"/>
            <person name="McClelland M."/>
            <person name="Sanderson E.K."/>
            <person name="Porwollik S."/>
            <person name="Spieth J."/>
            <person name="Clifton W.S."/>
            <person name="Latreille P."/>
            <person name="Courtney L."/>
            <person name="Wang C."/>
            <person name="Pepin K."/>
            <person name="Bhonagiri V."/>
            <person name="Nash W."/>
            <person name="Johnson M."/>
            <person name="Thiruvilangam P."/>
            <person name="Wilson R."/>
        </authorList>
    </citation>
    <scope>NUCLEOTIDE SEQUENCE [LARGE SCALE GENOMIC DNA]</scope>
    <source>
        <strain evidence="2">ATCC BAA-895 / CDC 4225-83 / SGSC4696</strain>
    </source>
</reference>
<dbReference type="KEGG" id="cko:CKO_02538"/>
<name>A8AJI4_CITK8</name>
<dbReference type="Proteomes" id="UP000008148">
    <property type="component" value="Chromosome"/>
</dbReference>
<keyword evidence="2" id="KW-1185">Reference proteome</keyword>
<dbReference type="HOGENOM" id="CLU_2153881_0_0_6"/>
<evidence type="ECO:0000313" key="1">
    <source>
        <dbReference type="EMBL" id="ABV13647.1"/>
    </source>
</evidence>
<accession>A8AJI4</accession>
<dbReference type="EMBL" id="CP000822">
    <property type="protein sequence ID" value="ABV13647.1"/>
    <property type="molecule type" value="Genomic_DNA"/>
</dbReference>